<protein>
    <submittedName>
        <fullName evidence="1">DUF3107 domain-containing protein</fullName>
    </submittedName>
</protein>
<evidence type="ECO:0000313" key="1">
    <source>
        <dbReference type="EMBL" id="QNV38452.1"/>
    </source>
</evidence>
<organism evidence="1 2">
    <name type="scientific">Rothia terrae</name>
    <dbReference type="NCBI Taxonomy" id="396015"/>
    <lineage>
        <taxon>Bacteria</taxon>
        <taxon>Bacillati</taxon>
        <taxon>Actinomycetota</taxon>
        <taxon>Actinomycetes</taxon>
        <taxon>Micrococcales</taxon>
        <taxon>Micrococcaceae</taxon>
        <taxon>Rothia</taxon>
    </lineage>
</organism>
<dbReference type="AlphaFoldDB" id="A0A7H2BFK6"/>
<keyword evidence="2" id="KW-1185">Reference proteome</keyword>
<accession>A0A7H2BFK6</accession>
<reference evidence="1 2" key="1">
    <citation type="submission" date="2020-09" db="EMBL/GenBank/DDBJ databases">
        <title>Investigation of environmental microbes.</title>
        <authorList>
            <person name="Ou Y."/>
            <person name="Kang Q."/>
        </authorList>
    </citation>
    <scope>NUCLEOTIDE SEQUENCE [LARGE SCALE GENOMIC DNA]</scope>
    <source>
        <strain evidence="1 2">KJZ-14</strain>
    </source>
</reference>
<proteinExistence type="predicted"/>
<dbReference type="Pfam" id="PF11305">
    <property type="entry name" value="DUF3107"/>
    <property type="match status" value="1"/>
</dbReference>
<sequence>MDIKIGVQHVQREIVIESQESSETIKAQVAQALSEGGVLELTDSKGSVTLIPAAQIGYVELGAENKRRIGFGFAE</sequence>
<evidence type="ECO:0000313" key="2">
    <source>
        <dbReference type="Proteomes" id="UP000516404"/>
    </source>
</evidence>
<dbReference type="EMBL" id="CP061539">
    <property type="protein sequence ID" value="QNV38452.1"/>
    <property type="molecule type" value="Genomic_DNA"/>
</dbReference>
<dbReference type="RefSeq" id="WP_190725114.1">
    <property type="nucleotide sequence ID" value="NZ_CP061539.1"/>
</dbReference>
<dbReference type="Proteomes" id="UP000516404">
    <property type="component" value="Chromosome"/>
</dbReference>
<dbReference type="GeneID" id="96623402"/>
<name>A0A7H2BFK6_9MICC</name>
<dbReference type="KEGG" id="rter:IDM49_04080"/>
<gene>
    <name evidence="1" type="ORF">IDM49_04080</name>
</gene>
<dbReference type="InterPro" id="IPR021456">
    <property type="entry name" value="DUF3107"/>
</dbReference>